<dbReference type="EMBL" id="FOOQ01000001">
    <property type="protein sequence ID" value="SFG01254.1"/>
    <property type="molecule type" value="Genomic_DNA"/>
</dbReference>
<dbReference type="Pfam" id="PF13289">
    <property type="entry name" value="SIR2_2"/>
    <property type="match status" value="1"/>
</dbReference>
<dbReference type="AlphaFoldDB" id="A0A1I2NBK4"/>
<sequence>MTHLENYRAEIKEEIEKTVGSVPVQPIVFAGSGLSIRYFSGPSWDQLLSQMASSCPKLEHNYGYYRQSRDATEMGSLLADRFSQWAWDKNEEKFSDIDLKYEDTPDIYLKTEISKYFKSITPDSAEDLKEEKLDEDLGLDQAQKEIRKLREIQPHAVVTTNYDRFLENIFNNEGREDEKYDVVVGEEILRSPHKSIGEILKIHGTVTDPSSLTLTSEDYEEFTSRKRYLSSKMLTYFAEHPLLIVGYSATDPNIRSILSWVNQLLPEDEVTAKDIYFLEFDRNIKEYEEYPRMKRIQLGKDRFISVNRIIARDFDWVFDAFASGEGFEVDVRYLRKLLANTYEVVRSKSSDERVVDHKRIEDVAEDKEELATVLGVSAGGKNRGFIFDHDLSPQEMYEKIGLSSAYDFKRKVLKPIYEETGMNITGFNNKYHIAFFNPSVTYRRYSDSAVDLFSEILAGNEFHIQIPKSRVDEEHESRGLDMSDILE</sequence>
<evidence type="ECO:0000313" key="2">
    <source>
        <dbReference type="Proteomes" id="UP000198876"/>
    </source>
</evidence>
<evidence type="ECO:0000313" key="1">
    <source>
        <dbReference type="EMBL" id="SFG01254.1"/>
    </source>
</evidence>
<name>A0A1I2NBK4_9EURY</name>
<accession>A0A1I2NBK4</accession>
<gene>
    <name evidence="1" type="ORF">SAMN04488063_1126</name>
</gene>
<dbReference type="RefSeq" id="WP_143095471.1">
    <property type="nucleotide sequence ID" value="NZ_FOOQ01000001.1"/>
</dbReference>
<keyword evidence="2" id="KW-1185">Reference proteome</keyword>
<protein>
    <submittedName>
        <fullName evidence="1">SIR2-like domain-containing protein</fullName>
    </submittedName>
</protein>
<reference evidence="2" key="1">
    <citation type="submission" date="2016-10" db="EMBL/GenBank/DDBJ databases">
        <authorList>
            <person name="Varghese N."/>
            <person name="Submissions S."/>
        </authorList>
    </citation>
    <scope>NUCLEOTIDE SEQUENCE [LARGE SCALE GENOMIC DNA]</scope>
    <source>
        <strain evidence="2">CGMCC 1.7739</strain>
    </source>
</reference>
<dbReference type="OrthoDB" id="200652at2157"/>
<dbReference type="Proteomes" id="UP000198876">
    <property type="component" value="Unassembled WGS sequence"/>
</dbReference>
<organism evidence="1 2">
    <name type="scientific">Halopelagius inordinatus</name>
    <dbReference type="NCBI Taxonomy" id="553467"/>
    <lineage>
        <taxon>Archaea</taxon>
        <taxon>Methanobacteriati</taxon>
        <taxon>Methanobacteriota</taxon>
        <taxon>Stenosarchaea group</taxon>
        <taxon>Halobacteria</taxon>
        <taxon>Halobacteriales</taxon>
        <taxon>Haloferacaceae</taxon>
    </lineage>
</organism>
<proteinExistence type="predicted"/>